<dbReference type="Proteomes" id="UP000325672">
    <property type="component" value="Unassembled WGS sequence"/>
</dbReference>
<dbReference type="EMBL" id="ML743705">
    <property type="protein sequence ID" value="KAE8130726.1"/>
    <property type="molecule type" value="Genomic_DNA"/>
</dbReference>
<evidence type="ECO:0000313" key="1">
    <source>
        <dbReference type="EMBL" id="KAE8130726.1"/>
    </source>
</evidence>
<proteinExistence type="predicted"/>
<name>A0A5N6S7S8_ASPPS</name>
<dbReference type="OrthoDB" id="4227485at2759"/>
<evidence type="ECO:0000313" key="2">
    <source>
        <dbReference type="Proteomes" id="UP000325672"/>
    </source>
</evidence>
<dbReference type="Pfam" id="PF12520">
    <property type="entry name" value="DUF3723"/>
    <property type="match status" value="1"/>
</dbReference>
<accession>A0A5N6S7S8</accession>
<dbReference type="AlphaFoldDB" id="A0A5N6S7S8"/>
<gene>
    <name evidence="1" type="ORF">BDV38DRAFT_289372</name>
</gene>
<dbReference type="RefSeq" id="XP_031906789.1">
    <property type="nucleotide sequence ID" value="XM_032061228.1"/>
</dbReference>
<reference evidence="1 2" key="1">
    <citation type="submission" date="2019-04" db="EMBL/GenBank/DDBJ databases">
        <title>Friends and foes A comparative genomics study of 23 Aspergillus species from section Flavi.</title>
        <authorList>
            <consortium name="DOE Joint Genome Institute"/>
            <person name="Kjaerbolling I."/>
            <person name="Vesth T."/>
            <person name="Frisvad J.C."/>
            <person name="Nybo J.L."/>
            <person name="Theobald S."/>
            <person name="Kildgaard S."/>
            <person name="Isbrandt T."/>
            <person name="Kuo A."/>
            <person name="Sato A."/>
            <person name="Lyhne E.K."/>
            <person name="Kogle M.E."/>
            <person name="Wiebenga A."/>
            <person name="Kun R.S."/>
            <person name="Lubbers R.J."/>
            <person name="Makela M.R."/>
            <person name="Barry K."/>
            <person name="Chovatia M."/>
            <person name="Clum A."/>
            <person name="Daum C."/>
            <person name="Haridas S."/>
            <person name="He G."/>
            <person name="LaButti K."/>
            <person name="Lipzen A."/>
            <person name="Mondo S."/>
            <person name="Riley R."/>
            <person name="Salamov A."/>
            <person name="Simmons B.A."/>
            <person name="Magnuson J.K."/>
            <person name="Henrissat B."/>
            <person name="Mortensen U.H."/>
            <person name="Larsen T.O."/>
            <person name="Devries R.P."/>
            <person name="Grigoriev I.V."/>
            <person name="Machida M."/>
            <person name="Baker S.E."/>
            <person name="Andersen M.R."/>
        </authorList>
    </citation>
    <scope>NUCLEOTIDE SEQUENCE [LARGE SCALE GENOMIC DNA]</scope>
    <source>
        <strain evidence="1 2">CBS 117625</strain>
    </source>
</reference>
<sequence length="805" mass="92643">MSGAGWLNKNIDTKSQEVQKHFVGFAKISLQQLSHEFDAEENVKWYSKRFTLDECSRLDPEHFVIAVITEDQLNRAILDTGIAPEGLSFSQNPPHLMLEKNVVLPCLRGRDLLEAARRFLPPGEKWWTTRLYLNSLPLYLQIHLTAQYAIEANITDSQAFRDLLCNYAPRTSEGWRHKFKSDTDYHYVKKVDSNIPLRGALADLAPYQGLWETFTYRKLEYMFNPRCNEVMVSYLTNIYRLWSGLFPGDMAFLVDPKSVGFLEGLMPKYSLDDRNKIVDAINDSCQASLFPRLTNSKDRDRVLQSLLIVPGRILTLSTFFQDAILLSGPARAVRDICSTRNKVSIQDLLLRSWAGWNGSCCVQLSETRFEEVKLPSGITIEKLEEFSSLISLLQLWLVAFRHFIEPRKGRTNGKDSVQPLLKVRGRPLLSSAARKFGFDISRNHQNTYRNPNLPAFQYICEALSRDVVGPEANSKVNYIARKFRELFDVEQKQSAAPLMPDHAVNWDKERPDRRAGRPLQREYLYDRKFLFIKYIYCPDQEAKHYPTSFAILRDIFLSFFGRHPMIELLRGEQPATTVALSMETPVQHIANQQPSEEEETLVDNCQQYPIDEDPRNIDDASSVLSPVELHPHPPEPHHAQMDGVEKSVPLAAGFEDEICKGPVCTRIPISVHRKAEEILTTWYKSDHSSVVVFYLFNSREYYKFFSDDELNIRLSLTDLALDHYFLLLDGDAFRSEAPDTALKDVLQSKLLLVGTKSRPGELENRKGGITREDLEEYISRYDVFTGKRRNTSDEHDQRPVTRRRA</sequence>
<protein>
    <submittedName>
        <fullName evidence="1">Uncharacterized protein</fullName>
    </submittedName>
</protein>
<organism evidence="1 2">
    <name type="scientific">Aspergillus pseudotamarii</name>
    <dbReference type="NCBI Taxonomy" id="132259"/>
    <lineage>
        <taxon>Eukaryota</taxon>
        <taxon>Fungi</taxon>
        <taxon>Dikarya</taxon>
        <taxon>Ascomycota</taxon>
        <taxon>Pezizomycotina</taxon>
        <taxon>Eurotiomycetes</taxon>
        <taxon>Eurotiomycetidae</taxon>
        <taxon>Eurotiales</taxon>
        <taxon>Aspergillaceae</taxon>
        <taxon>Aspergillus</taxon>
        <taxon>Aspergillus subgen. Circumdati</taxon>
    </lineage>
</organism>
<dbReference type="InterPro" id="IPR022198">
    <property type="entry name" value="DUF3723"/>
</dbReference>
<keyword evidence="2" id="KW-1185">Reference proteome</keyword>
<dbReference type="GeneID" id="43645438"/>